<reference evidence="1" key="1">
    <citation type="submission" date="2024-07" db="EMBL/GenBank/DDBJ databases">
        <authorList>
            <person name="Bringhurst R.M."/>
            <person name="Homer T.E."/>
        </authorList>
    </citation>
    <scope>NUCLEOTIDE SEQUENCE</scope>
</reference>
<accession>A0AB39CEG6</accession>
<proteinExistence type="predicted"/>
<sequence>MTDTQQREKIRDAMKRRDLLGNLDFSQTHLFASFAGIRASFRKFFRIKEIPFVHNNDVKQMIRAKMEPSYPYSYVSMTSIAKSEAHMLSPTLRRRGTGHVLDGSNSTLTRLHYFPITLHYEFHYVTNDYFDAIRFIGEALIMFESKVLNVQVTSGNVTSKLTIKADNPEIQIPRADKENEADPEAFDLVITCTSETWTGVEKKISKVNNAGAVTFHAVVVNPDGAIVDEETSVLTTADDV</sequence>
<evidence type="ECO:0000313" key="1">
    <source>
        <dbReference type="EMBL" id="XDJ15241.1"/>
    </source>
</evidence>
<dbReference type="EMBL" id="PQ015379">
    <property type="protein sequence ID" value="XDJ15241.1"/>
    <property type="molecule type" value="Genomic_DNA"/>
</dbReference>
<organism evidence="1">
    <name type="scientific">Pseudomonas phage HRDY3</name>
    <dbReference type="NCBI Taxonomy" id="3236930"/>
    <lineage>
        <taxon>Viruses</taxon>
    </lineage>
</organism>
<protein>
    <submittedName>
        <fullName evidence="1">Uncharacterized protein</fullName>
    </submittedName>
</protein>
<name>A0AB39CEG6_9VIRU</name>